<keyword evidence="3" id="KW-1185">Reference proteome</keyword>
<dbReference type="EMBL" id="JANPWB010000005">
    <property type="protein sequence ID" value="KAJ1188186.1"/>
    <property type="molecule type" value="Genomic_DNA"/>
</dbReference>
<name>A0AAV7UIG1_PLEWA</name>
<feature type="compositionally biased region" description="Basic residues" evidence="1">
    <location>
        <begin position="76"/>
        <end position="92"/>
    </location>
</feature>
<dbReference type="Proteomes" id="UP001066276">
    <property type="component" value="Chromosome 3_1"/>
</dbReference>
<proteinExistence type="predicted"/>
<sequence>MRNWGRRRGTPGALPRVSRPYDMTLYKTRNRKCSAREERKWTKKTRRGRETTNGGERKRKTTSVLRHPQETIQPGRVKRRLQTVSRPKKRWKTAADSRHGPWHPATYPERRA</sequence>
<evidence type="ECO:0000256" key="1">
    <source>
        <dbReference type="SAM" id="MobiDB-lite"/>
    </source>
</evidence>
<gene>
    <name evidence="2" type="ORF">NDU88_004949</name>
</gene>
<reference evidence="2" key="1">
    <citation type="journal article" date="2022" name="bioRxiv">
        <title>Sequencing and chromosome-scale assembly of the giantPleurodeles waltlgenome.</title>
        <authorList>
            <person name="Brown T."/>
            <person name="Elewa A."/>
            <person name="Iarovenko S."/>
            <person name="Subramanian E."/>
            <person name="Araus A.J."/>
            <person name="Petzold A."/>
            <person name="Susuki M."/>
            <person name="Suzuki K.-i.T."/>
            <person name="Hayashi T."/>
            <person name="Toyoda A."/>
            <person name="Oliveira C."/>
            <person name="Osipova E."/>
            <person name="Leigh N.D."/>
            <person name="Simon A."/>
            <person name="Yun M.H."/>
        </authorList>
    </citation>
    <scope>NUCLEOTIDE SEQUENCE</scope>
    <source>
        <strain evidence="2">20211129_DDA</strain>
        <tissue evidence="2">Liver</tissue>
    </source>
</reference>
<dbReference type="AlphaFoldDB" id="A0AAV7UIG1"/>
<feature type="region of interest" description="Disordered" evidence="1">
    <location>
        <begin position="34"/>
        <end position="112"/>
    </location>
</feature>
<organism evidence="2 3">
    <name type="scientific">Pleurodeles waltl</name>
    <name type="common">Iberian ribbed newt</name>
    <dbReference type="NCBI Taxonomy" id="8319"/>
    <lineage>
        <taxon>Eukaryota</taxon>
        <taxon>Metazoa</taxon>
        <taxon>Chordata</taxon>
        <taxon>Craniata</taxon>
        <taxon>Vertebrata</taxon>
        <taxon>Euteleostomi</taxon>
        <taxon>Amphibia</taxon>
        <taxon>Batrachia</taxon>
        <taxon>Caudata</taxon>
        <taxon>Salamandroidea</taxon>
        <taxon>Salamandridae</taxon>
        <taxon>Pleurodelinae</taxon>
        <taxon>Pleurodeles</taxon>
    </lineage>
</organism>
<accession>A0AAV7UIG1</accession>
<protein>
    <submittedName>
        <fullName evidence="2">Uncharacterized protein</fullName>
    </submittedName>
</protein>
<comment type="caution">
    <text evidence="2">The sequence shown here is derived from an EMBL/GenBank/DDBJ whole genome shotgun (WGS) entry which is preliminary data.</text>
</comment>
<evidence type="ECO:0000313" key="3">
    <source>
        <dbReference type="Proteomes" id="UP001066276"/>
    </source>
</evidence>
<evidence type="ECO:0000313" key="2">
    <source>
        <dbReference type="EMBL" id="KAJ1188186.1"/>
    </source>
</evidence>